<dbReference type="InterPro" id="IPR001715">
    <property type="entry name" value="CH_dom"/>
</dbReference>
<keyword evidence="1" id="KW-0175">Coiled coil</keyword>
<name>A0A158QE36_HYMDI</name>
<reference evidence="4 5" key="2">
    <citation type="submission" date="2018-11" db="EMBL/GenBank/DDBJ databases">
        <authorList>
            <consortium name="Pathogen Informatics"/>
        </authorList>
    </citation>
    <scope>NUCLEOTIDE SEQUENCE [LARGE SCALE GENOMIC DNA]</scope>
</reference>
<dbReference type="SUPFAM" id="SSF47576">
    <property type="entry name" value="Calponin-homology domain, CH-domain"/>
    <property type="match status" value="1"/>
</dbReference>
<dbReference type="Gene3D" id="1.10.418.10">
    <property type="entry name" value="Calponin-like domain"/>
    <property type="match status" value="1"/>
</dbReference>
<dbReference type="PROSITE" id="PS50021">
    <property type="entry name" value="CH"/>
    <property type="match status" value="1"/>
</dbReference>
<feature type="region of interest" description="Disordered" evidence="2">
    <location>
        <begin position="443"/>
        <end position="463"/>
    </location>
</feature>
<organism evidence="6">
    <name type="scientific">Hymenolepis diminuta</name>
    <name type="common">Rat tapeworm</name>
    <dbReference type="NCBI Taxonomy" id="6216"/>
    <lineage>
        <taxon>Eukaryota</taxon>
        <taxon>Metazoa</taxon>
        <taxon>Spiralia</taxon>
        <taxon>Lophotrochozoa</taxon>
        <taxon>Platyhelminthes</taxon>
        <taxon>Cestoda</taxon>
        <taxon>Eucestoda</taxon>
        <taxon>Cyclophyllidea</taxon>
        <taxon>Hymenolepididae</taxon>
        <taxon>Hymenolepis</taxon>
    </lineage>
</organism>
<dbReference type="EMBL" id="UYSG01010881">
    <property type="protein sequence ID" value="VDL59141.1"/>
    <property type="molecule type" value="Genomic_DNA"/>
</dbReference>
<evidence type="ECO:0000313" key="6">
    <source>
        <dbReference type="WBParaSite" id="HDID_0000682501-mRNA-1"/>
    </source>
</evidence>
<feature type="domain" description="Calponin-homology (CH)" evidence="3">
    <location>
        <begin position="1"/>
        <end position="87"/>
    </location>
</feature>
<dbReference type="InterPro" id="IPR036872">
    <property type="entry name" value="CH_dom_sf"/>
</dbReference>
<feature type="region of interest" description="Disordered" evidence="2">
    <location>
        <begin position="517"/>
        <end position="570"/>
    </location>
</feature>
<gene>
    <name evidence="4" type="ORF">HDID_LOCUS6823</name>
</gene>
<evidence type="ECO:0000256" key="2">
    <source>
        <dbReference type="SAM" id="MobiDB-lite"/>
    </source>
</evidence>
<feature type="coiled-coil region" evidence="1">
    <location>
        <begin position="489"/>
        <end position="516"/>
    </location>
</feature>
<dbReference type="AlphaFoldDB" id="A0A158QE36"/>
<sequence length="570" mass="64166">MLLRSLDDESMRNGTALAELIDAASASRIQIKTPCTTETEKITNIKMILHRLRELNVPISTIKPEDIVQGNKNSVMRLLLAISASFMPSHIHDIKHEIRDRHAVFGGQKVWHHVTTVGSEATLSQHRYFPTTYRIQPITIHRLVPAVRPPLLHVTAAPVQPQFQQRYSKNISSSSLAQKISSHIYNREHRERSLQKSQLEKQTRLRSCESLVLREEPENPIRPSKSLNALHGKTFVSKLVIPQLRNVRSFSLMTRGINTITRERFKQPKMSLFLTSCFTGNFGKKSSAPIEEYYEFSPAGKVLHRSGNSEQIGADSLYAKSDRYAERLERQRGFKWHRLDDGSMGYQSMWNRISRLLRLEKVDTISNSVQSKASATAENRPSYDGYVNHAFSDLPLEGVANQPPVQVASPAAQIAKFRLDLANVKSDLIQLQEVSTLAEENMKNGFSQSSGNNSANDKKLSKSTTNEIESLYRLLKVRTEAMDACLVDNAELRQAVGELTNSLKQLQMENESLRQRLSGNMGPQANNSANGPRNWSFSSESIPNTPCSPPDTTQQTNFRLVNGQPYSTLS</sequence>
<dbReference type="Pfam" id="PF00307">
    <property type="entry name" value="CH"/>
    <property type="match status" value="1"/>
</dbReference>
<dbReference type="WBParaSite" id="HDID_0000682501-mRNA-1">
    <property type="protein sequence ID" value="HDID_0000682501-mRNA-1"/>
    <property type="gene ID" value="HDID_0000682501"/>
</dbReference>
<protein>
    <submittedName>
        <fullName evidence="6">Calponin-homology (CH) domain-containing protein</fullName>
    </submittedName>
</protein>
<feature type="compositionally biased region" description="Polar residues" evidence="2">
    <location>
        <begin position="444"/>
        <end position="455"/>
    </location>
</feature>
<dbReference type="OrthoDB" id="30551at2759"/>
<evidence type="ECO:0000259" key="3">
    <source>
        <dbReference type="PROSITE" id="PS50021"/>
    </source>
</evidence>
<proteinExistence type="predicted"/>
<evidence type="ECO:0000256" key="1">
    <source>
        <dbReference type="SAM" id="Coils"/>
    </source>
</evidence>
<evidence type="ECO:0000313" key="5">
    <source>
        <dbReference type="Proteomes" id="UP000274504"/>
    </source>
</evidence>
<reference evidence="6" key="1">
    <citation type="submission" date="2016-04" db="UniProtKB">
        <authorList>
            <consortium name="WormBaseParasite"/>
        </authorList>
    </citation>
    <scope>IDENTIFICATION</scope>
</reference>
<evidence type="ECO:0000313" key="4">
    <source>
        <dbReference type="EMBL" id="VDL59141.1"/>
    </source>
</evidence>
<dbReference type="STRING" id="6216.A0A158QE36"/>
<accession>A0A158QE36</accession>
<dbReference type="Proteomes" id="UP000274504">
    <property type="component" value="Unassembled WGS sequence"/>
</dbReference>